<dbReference type="AlphaFoldDB" id="A0A7R9AGU2"/>
<evidence type="ECO:0000256" key="6">
    <source>
        <dbReference type="SAM" id="Coils"/>
    </source>
</evidence>
<dbReference type="EMBL" id="LR905882">
    <property type="protein sequence ID" value="CAD7253680.1"/>
    <property type="molecule type" value="Genomic_DNA"/>
</dbReference>
<dbReference type="GO" id="GO:0003690">
    <property type="term" value="F:double-stranded DNA binding"/>
    <property type="evidence" value="ECO:0007669"/>
    <property type="project" value="TreeGrafter"/>
</dbReference>
<dbReference type="GO" id="GO:0120231">
    <property type="term" value="C:DNA recombinase auxiliary factor complex"/>
    <property type="evidence" value="ECO:0007669"/>
    <property type="project" value="TreeGrafter"/>
</dbReference>
<accession>A0A7R9AGU2</accession>
<evidence type="ECO:0000259" key="8">
    <source>
        <dbReference type="Pfam" id="PF07106"/>
    </source>
</evidence>
<dbReference type="OrthoDB" id="272266at2759"/>
<dbReference type="PANTHER" id="PTHR15938:SF0">
    <property type="entry name" value="HOMOLOGOUS-PAIRING PROTEIN 2 HOMOLOG"/>
    <property type="match status" value="1"/>
</dbReference>
<keyword evidence="6" id="KW-0175">Coiled coil</keyword>
<feature type="non-terminal residue" evidence="9">
    <location>
        <position position="288"/>
    </location>
</feature>
<dbReference type="GO" id="GO:0120230">
    <property type="term" value="F:recombinase activator activity"/>
    <property type="evidence" value="ECO:0007669"/>
    <property type="project" value="TreeGrafter"/>
</dbReference>
<evidence type="ECO:0000313" key="9">
    <source>
        <dbReference type="EMBL" id="CAD7253680.1"/>
    </source>
</evidence>
<feature type="coiled-coil region" evidence="6">
    <location>
        <begin position="192"/>
        <end position="249"/>
    </location>
</feature>
<keyword evidence="4" id="KW-0539">Nucleus</keyword>
<gene>
    <name evidence="9" type="ORF">DSTB1V02_LOCUS13429</name>
</gene>
<evidence type="ECO:0000256" key="1">
    <source>
        <dbReference type="ARBA" id="ARBA00004123"/>
    </source>
</evidence>
<dbReference type="Pfam" id="PF07106">
    <property type="entry name" value="WHD_TBPIP"/>
    <property type="match status" value="1"/>
</dbReference>
<proteinExistence type="inferred from homology"/>
<dbReference type="Proteomes" id="UP000677054">
    <property type="component" value="Unassembled WGS sequence"/>
</dbReference>
<keyword evidence="3" id="KW-0233">DNA recombination</keyword>
<dbReference type="InterPro" id="IPR036388">
    <property type="entry name" value="WH-like_DNA-bd_sf"/>
</dbReference>
<feature type="domain" description="Homologous-pairing protein 2 winged helix" evidence="8">
    <location>
        <begin position="115"/>
        <end position="173"/>
    </location>
</feature>
<evidence type="ECO:0000256" key="2">
    <source>
        <dbReference type="ARBA" id="ARBA00007922"/>
    </source>
</evidence>
<sequence length="288" mass="32762">MDSEFQKQQKRAKELSRTLQRMAQEAHHPRPEKREETETDRETDKETDNDAEEDWDMDSYDVEGPESPASPKGESEMSDGPPEDAENGEAGGGKGEGEEEDDDDIIKTTEKQLRETVLEYMCQQNRPYNISDISQNLHLEQGKAALQKALDHLVQDNKLKEKTYNKQRIYVVNQDILKDLGKGDVGGIDAKISGLDLEYKAALEDLKKYEVELKAIHKVISISEAKKQLLEVKEAIGKMKENLAAMEKKSSTVTAPVVSEKKEDLKADREKCEREWQKRKRLCLDVLG</sequence>
<dbReference type="InterPro" id="IPR010776">
    <property type="entry name" value="Hop2_WH_dom"/>
</dbReference>
<feature type="compositionally biased region" description="Basic and acidic residues" evidence="7">
    <location>
        <begin position="1"/>
        <end position="16"/>
    </location>
</feature>
<keyword evidence="10" id="KW-1185">Reference proteome</keyword>
<evidence type="ECO:0000256" key="3">
    <source>
        <dbReference type="ARBA" id="ARBA00023172"/>
    </source>
</evidence>
<dbReference type="EMBL" id="CAJPEV010006365">
    <property type="protein sequence ID" value="CAG0904073.1"/>
    <property type="molecule type" value="Genomic_DNA"/>
</dbReference>
<evidence type="ECO:0000256" key="4">
    <source>
        <dbReference type="ARBA" id="ARBA00023242"/>
    </source>
</evidence>
<dbReference type="GO" id="GO:0007129">
    <property type="term" value="P:homologous chromosome pairing at meiosis"/>
    <property type="evidence" value="ECO:0007669"/>
    <property type="project" value="TreeGrafter"/>
</dbReference>
<protein>
    <recommendedName>
        <fullName evidence="8">Homologous-pairing protein 2 winged helix domain-containing protein</fullName>
    </recommendedName>
</protein>
<name>A0A7R9AGU2_9CRUS</name>
<dbReference type="PANTHER" id="PTHR15938">
    <property type="entry name" value="TBP-1 INTERACTING PROTEIN"/>
    <property type="match status" value="1"/>
</dbReference>
<comment type="subcellular location">
    <subcellularLocation>
        <location evidence="1">Nucleus</location>
    </subcellularLocation>
</comment>
<reference evidence="9" key="1">
    <citation type="submission" date="2020-11" db="EMBL/GenBank/DDBJ databases">
        <authorList>
            <person name="Tran Van P."/>
        </authorList>
    </citation>
    <scope>NUCLEOTIDE SEQUENCE</scope>
</reference>
<comment type="similarity">
    <text evidence="2">Belongs to the HOP2 family.</text>
</comment>
<feature type="compositionally biased region" description="Acidic residues" evidence="7">
    <location>
        <begin position="49"/>
        <end position="64"/>
    </location>
</feature>
<keyword evidence="5" id="KW-0469">Meiosis</keyword>
<evidence type="ECO:0000256" key="7">
    <source>
        <dbReference type="SAM" id="MobiDB-lite"/>
    </source>
</evidence>
<evidence type="ECO:0000256" key="5">
    <source>
        <dbReference type="ARBA" id="ARBA00023254"/>
    </source>
</evidence>
<feature type="region of interest" description="Disordered" evidence="7">
    <location>
        <begin position="1"/>
        <end position="105"/>
    </location>
</feature>
<dbReference type="GO" id="GO:0000794">
    <property type="term" value="C:condensed nuclear chromosome"/>
    <property type="evidence" value="ECO:0007669"/>
    <property type="project" value="TreeGrafter"/>
</dbReference>
<dbReference type="Gene3D" id="1.10.10.10">
    <property type="entry name" value="Winged helix-like DNA-binding domain superfamily/Winged helix DNA-binding domain"/>
    <property type="match status" value="1"/>
</dbReference>
<feature type="compositionally biased region" description="Basic and acidic residues" evidence="7">
    <location>
        <begin position="24"/>
        <end position="48"/>
    </location>
</feature>
<dbReference type="GO" id="GO:0010774">
    <property type="term" value="P:meiotic strand invasion involved in reciprocal meiotic recombination"/>
    <property type="evidence" value="ECO:0007669"/>
    <property type="project" value="TreeGrafter"/>
</dbReference>
<evidence type="ECO:0000313" key="10">
    <source>
        <dbReference type="Proteomes" id="UP000677054"/>
    </source>
</evidence>
<dbReference type="GO" id="GO:0000709">
    <property type="term" value="P:meiotic joint molecule formation"/>
    <property type="evidence" value="ECO:0007669"/>
    <property type="project" value="TreeGrafter"/>
</dbReference>
<organism evidence="9">
    <name type="scientific">Darwinula stevensoni</name>
    <dbReference type="NCBI Taxonomy" id="69355"/>
    <lineage>
        <taxon>Eukaryota</taxon>
        <taxon>Metazoa</taxon>
        <taxon>Ecdysozoa</taxon>
        <taxon>Arthropoda</taxon>
        <taxon>Crustacea</taxon>
        <taxon>Oligostraca</taxon>
        <taxon>Ostracoda</taxon>
        <taxon>Podocopa</taxon>
        <taxon>Podocopida</taxon>
        <taxon>Darwinulocopina</taxon>
        <taxon>Darwinuloidea</taxon>
        <taxon>Darwinulidae</taxon>
        <taxon>Darwinula</taxon>
    </lineage>
</organism>